<dbReference type="GeneID" id="63778012"/>
<proteinExistence type="inferred from homology"/>
<dbReference type="InParanoid" id="A0A1Y2EBB5"/>
<gene>
    <name evidence="3" type="ORF">BCR38DRAFT_455525</name>
</gene>
<evidence type="ECO:0000313" key="4">
    <source>
        <dbReference type="Proteomes" id="UP000193689"/>
    </source>
</evidence>
<protein>
    <submittedName>
        <fullName evidence="3">S-adenosyl-L-methionine-dependent methyltransferase</fullName>
    </submittedName>
</protein>
<keyword evidence="3" id="KW-0489">Methyltransferase</keyword>
<dbReference type="SUPFAM" id="SSF53335">
    <property type="entry name" value="S-adenosyl-L-methionine-dependent methyltransferases"/>
    <property type="match status" value="1"/>
</dbReference>
<dbReference type="PANTHER" id="PTHR43591:SF10">
    <property type="entry name" value="ABC TRANSMEMBRANE TYPE-1 DOMAIN-CONTAINING PROTEIN-RELATED"/>
    <property type="match status" value="1"/>
</dbReference>
<reference evidence="3 4" key="1">
    <citation type="submission" date="2016-07" db="EMBL/GenBank/DDBJ databases">
        <title>Pervasive Adenine N6-methylation of Active Genes in Fungi.</title>
        <authorList>
            <consortium name="DOE Joint Genome Institute"/>
            <person name="Mondo S.J."/>
            <person name="Dannebaum R.O."/>
            <person name="Kuo R.C."/>
            <person name="Labutti K."/>
            <person name="Haridas S."/>
            <person name="Kuo A."/>
            <person name="Salamov A."/>
            <person name="Ahrendt S.R."/>
            <person name="Lipzen A."/>
            <person name="Sullivan W."/>
            <person name="Andreopoulos W.B."/>
            <person name="Clum A."/>
            <person name="Lindquist E."/>
            <person name="Daum C."/>
            <person name="Ramamoorthy G.K."/>
            <person name="Gryganskyi A."/>
            <person name="Culley D."/>
            <person name="Magnuson J.K."/>
            <person name="James T.Y."/>
            <person name="O'Malley M.A."/>
            <person name="Stajich J.E."/>
            <person name="Spatafora J.W."/>
            <person name="Visel A."/>
            <person name="Grigoriev I.V."/>
        </authorList>
    </citation>
    <scope>NUCLEOTIDE SEQUENCE [LARGE SCALE GENOMIC DNA]</scope>
    <source>
        <strain evidence="3 4">CBS 129021</strain>
    </source>
</reference>
<dbReference type="Pfam" id="PF13489">
    <property type="entry name" value="Methyltransf_23"/>
    <property type="match status" value="1"/>
</dbReference>
<dbReference type="GO" id="GO:0008168">
    <property type="term" value="F:methyltransferase activity"/>
    <property type="evidence" value="ECO:0007669"/>
    <property type="project" value="UniProtKB-KW"/>
</dbReference>
<dbReference type="CDD" id="cd02440">
    <property type="entry name" value="AdoMet_MTases"/>
    <property type="match status" value="1"/>
</dbReference>
<dbReference type="PANTHER" id="PTHR43591">
    <property type="entry name" value="METHYLTRANSFERASE"/>
    <property type="match status" value="1"/>
</dbReference>
<dbReference type="STRING" id="1141098.A0A1Y2EBB5"/>
<comment type="similarity">
    <text evidence="1">Belongs to the methyltransferase superfamily. LaeA methyltransferase family.</text>
</comment>
<keyword evidence="4" id="KW-1185">Reference proteome</keyword>
<organism evidence="3 4">
    <name type="scientific">Pseudomassariella vexata</name>
    <dbReference type="NCBI Taxonomy" id="1141098"/>
    <lineage>
        <taxon>Eukaryota</taxon>
        <taxon>Fungi</taxon>
        <taxon>Dikarya</taxon>
        <taxon>Ascomycota</taxon>
        <taxon>Pezizomycotina</taxon>
        <taxon>Sordariomycetes</taxon>
        <taxon>Xylariomycetidae</taxon>
        <taxon>Amphisphaeriales</taxon>
        <taxon>Pseudomassariaceae</taxon>
        <taxon>Pseudomassariella</taxon>
    </lineage>
</organism>
<dbReference type="GO" id="GO:0032259">
    <property type="term" value="P:methylation"/>
    <property type="evidence" value="ECO:0007669"/>
    <property type="project" value="UniProtKB-KW"/>
</dbReference>
<dbReference type="RefSeq" id="XP_040718881.1">
    <property type="nucleotide sequence ID" value="XM_040861800.1"/>
</dbReference>
<dbReference type="EMBL" id="MCFJ01000003">
    <property type="protein sequence ID" value="ORY68594.1"/>
    <property type="molecule type" value="Genomic_DNA"/>
</dbReference>
<dbReference type="Gene3D" id="3.40.50.150">
    <property type="entry name" value="Vaccinia Virus protein VP39"/>
    <property type="match status" value="1"/>
</dbReference>
<evidence type="ECO:0000313" key="3">
    <source>
        <dbReference type="EMBL" id="ORY68594.1"/>
    </source>
</evidence>
<accession>A0A1Y2EBB5</accession>
<name>A0A1Y2EBB5_9PEZI</name>
<feature type="compositionally biased region" description="Polar residues" evidence="2">
    <location>
        <begin position="16"/>
        <end position="34"/>
    </location>
</feature>
<dbReference type="AlphaFoldDB" id="A0A1Y2EBB5"/>
<dbReference type="Proteomes" id="UP000193689">
    <property type="component" value="Unassembled WGS sequence"/>
</dbReference>
<evidence type="ECO:0000256" key="2">
    <source>
        <dbReference type="SAM" id="MobiDB-lite"/>
    </source>
</evidence>
<dbReference type="OrthoDB" id="184880at2759"/>
<comment type="caution">
    <text evidence="3">The sequence shown here is derived from an EMBL/GenBank/DDBJ whole genome shotgun (WGS) entry which is preliminary data.</text>
</comment>
<feature type="region of interest" description="Disordered" evidence="2">
    <location>
        <begin position="1"/>
        <end position="83"/>
    </location>
</feature>
<sequence>MASELAAIGSGKEAETAQSPSSGAAAVSQTSTTRRAAEEAECPGAVSPEIDRHTPSNPDSVIEPGDGESVENDEFDPQEWDDNDSCASISLSSSIYQHTYDNGRRFHAYKHGRYPIPNDEREQSREDMKHAMMMEIADGQLHYAPVGETPQKILDLGTGTGIWAIEMGDRYPSATVTGIDLSPIQPVWLPPNVKFVIDDCEDEQTFANLKPGGWMEWQEFHGWFRCNDNTMPPDYPAHLAYKMAKDAFKRLNFDVDICTNMGRVLRDAGFVNVNCIVKKIPVGPWAKDKRLRLVGWYLKTVIQEFLAVLSGKPWQVLGLNEVERELWKKAACRALEDERVHRYWNFYFWYAQKLV</sequence>
<evidence type="ECO:0000256" key="1">
    <source>
        <dbReference type="ARBA" id="ARBA00038158"/>
    </source>
</evidence>
<feature type="compositionally biased region" description="Acidic residues" evidence="2">
    <location>
        <begin position="65"/>
        <end position="83"/>
    </location>
</feature>
<dbReference type="InterPro" id="IPR029063">
    <property type="entry name" value="SAM-dependent_MTases_sf"/>
</dbReference>
<keyword evidence="3" id="KW-0808">Transferase</keyword>